<reference evidence="3 4" key="1">
    <citation type="submission" date="2015-07" db="EMBL/GenBank/DDBJ databases">
        <title>Draft genome of Bellilinea caldifistulae DSM 17877.</title>
        <authorList>
            <person name="Hemp J."/>
            <person name="Ward L.M."/>
            <person name="Pace L.A."/>
            <person name="Fischer W.W."/>
        </authorList>
    </citation>
    <scope>NUCLEOTIDE SEQUENCE [LARGE SCALE GENOMIC DNA]</scope>
    <source>
        <strain evidence="3 4">GOMI-1</strain>
    </source>
</reference>
<comment type="caution">
    <text evidence="3">The sequence shown here is derived from an EMBL/GenBank/DDBJ whole genome shotgun (WGS) entry which is preliminary data.</text>
</comment>
<organism evidence="3 4">
    <name type="scientific">Bellilinea caldifistulae</name>
    <dbReference type="NCBI Taxonomy" id="360411"/>
    <lineage>
        <taxon>Bacteria</taxon>
        <taxon>Bacillati</taxon>
        <taxon>Chloroflexota</taxon>
        <taxon>Anaerolineae</taxon>
        <taxon>Anaerolineales</taxon>
        <taxon>Anaerolineaceae</taxon>
        <taxon>Bellilinea</taxon>
    </lineage>
</organism>
<name>A0A0P6XAC7_9CHLR</name>
<dbReference type="Pfam" id="PF01364">
    <property type="entry name" value="Peptidase_C25"/>
    <property type="match status" value="1"/>
</dbReference>
<protein>
    <recommendedName>
        <fullName evidence="2">Fibronectin type-III domain-containing protein</fullName>
    </recommendedName>
</protein>
<dbReference type="GO" id="GO:0006508">
    <property type="term" value="P:proteolysis"/>
    <property type="evidence" value="ECO:0007669"/>
    <property type="project" value="InterPro"/>
</dbReference>
<dbReference type="InterPro" id="IPR013783">
    <property type="entry name" value="Ig-like_fold"/>
</dbReference>
<dbReference type="AlphaFoldDB" id="A0A0P6XAC7"/>
<dbReference type="EMBL" id="LGHJ01000011">
    <property type="protein sequence ID" value="KPL76697.1"/>
    <property type="molecule type" value="Genomic_DNA"/>
</dbReference>
<dbReference type="Gene3D" id="3.40.50.1460">
    <property type="match status" value="1"/>
</dbReference>
<dbReference type="CDD" id="cd00063">
    <property type="entry name" value="FN3"/>
    <property type="match status" value="1"/>
</dbReference>
<dbReference type="InterPro" id="IPR029030">
    <property type="entry name" value="Caspase-like_dom_sf"/>
</dbReference>
<dbReference type="Gene3D" id="3.40.50.10390">
    <property type="entry name" value="Gingipain r, domain 1"/>
    <property type="match status" value="1"/>
</dbReference>
<keyword evidence="4" id="KW-1185">Reference proteome</keyword>
<dbReference type="RefSeq" id="WP_061912762.1">
    <property type="nucleotide sequence ID" value="NZ_DF967971.1"/>
</dbReference>
<dbReference type="InterPro" id="IPR036116">
    <property type="entry name" value="FN3_sf"/>
</dbReference>
<dbReference type="STRING" id="360411.AC812_05135"/>
<dbReference type="Gene3D" id="2.60.40.10">
    <property type="entry name" value="Immunoglobulins"/>
    <property type="match status" value="1"/>
</dbReference>
<dbReference type="GO" id="GO:0008234">
    <property type="term" value="F:cysteine-type peptidase activity"/>
    <property type="evidence" value="ECO:0007669"/>
    <property type="project" value="InterPro"/>
</dbReference>
<dbReference type="SUPFAM" id="SSF52129">
    <property type="entry name" value="Caspase-like"/>
    <property type="match status" value="1"/>
</dbReference>
<dbReference type="InterPro" id="IPR003961">
    <property type="entry name" value="FN3_dom"/>
</dbReference>
<dbReference type="InterPro" id="IPR001769">
    <property type="entry name" value="Gingipain"/>
</dbReference>
<gene>
    <name evidence="3" type="ORF">AC812_05135</name>
</gene>
<dbReference type="Proteomes" id="UP000050514">
    <property type="component" value="Unassembled WGS sequence"/>
</dbReference>
<evidence type="ECO:0000313" key="3">
    <source>
        <dbReference type="EMBL" id="KPL76697.1"/>
    </source>
</evidence>
<feature type="domain" description="Fibronectin type-III" evidence="2">
    <location>
        <begin position="499"/>
        <end position="596"/>
    </location>
</feature>
<evidence type="ECO:0000256" key="1">
    <source>
        <dbReference type="ARBA" id="ARBA00022729"/>
    </source>
</evidence>
<keyword evidence="1" id="KW-0732">Signal</keyword>
<proteinExistence type="predicted"/>
<dbReference type="PROSITE" id="PS50853">
    <property type="entry name" value="FN3"/>
    <property type="match status" value="1"/>
</dbReference>
<dbReference type="InterPro" id="IPR029031">
    <property type="entry name" value="Gingipain_N_sf"/>
</dbReference>
<evidence type="ECO:0000259" key="2">
    <source>
        <dbReference type="PROSITE" id="PS50853"/>
    </source>
</evidence>
<dbReference type="SUPFAM" id="SSF49265">
    <property type="entry name" value="Fibronectin type III"/>
    <property type="match status" value="1"/>
</dbReference>
<sequence>MRTQRRGVRLAWRICGLLLTVWVAVLPLMERSNPLRAAAFAAQPQGVLASASNMTEAQSAPSRYLIIAPDEFAPALAGYIAAKQAEGYDVIFKTLSQIGSSAAQIRAVILFYSPQFLLLVGDVGMLPAWPSRNGLSTSTDLYYATLDGAWDYTPNLAYARLPVHSTAELQAVLAKWADYRALDGSQAWLGRVAFVAGDEANESIHNQMIEQYTQPAGFDGRFPNNPQPGGDRLYVHAYAAAKTDLAAALNEGRGLAVYFGQGSRPGWMSPYFTAEDVTALTGPPLPLLVSFASRTAELDEEQTSFAEAWLLHPTSGALAVIAAGADTTHTADERLERELFHGLFSNAAAPPPLGEALRTAFLAFGGYYLPGETLVKQYYEMYSLWGDPTLRLWLDAPRRFSLSLEPNTLSVCGGLASSPSVEVGLASSLTQMVALSLLNPPQGVSGTFSPNPVGSPGSAALTLTIPAELPAGYFPLTVQGLSSAFQQAAALSLMVRPAAPSDKPLPLLPANGAMRVSLRPQLSWSAVSGADGYDVQIGLDADFSPIVEVFEDIAQTTLTLSRELQPSQTYYWRVRAKNGCGAGDYSPVAQFTTLPPPGECPFGSQSELLYRQSFDAVPTDGWLLQNGWEVSGAFGRGGVARAAAPAEISQKTLTSPLLSLPDDASVLAVWVRAEMAYEFGEPPACLDGGLLEISTDDGQTWFRAGSEGLLNPPYEGTLAVSFGNPLGGSPAWCHRRDWSPLAVDLTAYREQEVRLRFVVASGADEQSAEGLALDEFEAVACRAESPVRRLAISPAEQSAILPAGAAASFVWQVSNIGGQNERVEISISGELPADPSPPSFVLNAGESQEIRVEVRLPDSAAPESKYRLDLTARSQENSSVWAAASLELTVQRCGLQWSVPEDIPPLSAGQDYLLQIVLTNTGNAADTFRLSAVDQRNWRVVTPDVGPIQMGESALLYLPIAPPENAPPGETNRLRLTAHSEACPSFEQSLERLLVIQGSRLFLPVIRR</sequence>
<dbReference type="PATRIC" id="fig|360411.5.peg.125"/>
<accession>A0A0P6XAC7</accession>
<evidence type="ECO:0000313" key="4">
    <source>
        <dbReference type="Proteomes" id="UP000050514"/>
    </source>
</evidence>